<name>A0A9D9DTX0_9BACT</name>
<evidence type="ECO:0000259" key="1">
    <source>
        <dbReference type="Pfam" id="PF13588"/>
    </source>
</evidence>
<dbReference type="InterPro" id="IPR029464">
    <property type="entry name" value="HSDR_N"/>
</dbReference>
<dbReference type="Pfam" id="PF13588">
    <property type="entry name" value="HSDR_N_2"/>
    <property type="match status" value="1"/>
</dbReference>
<comment type="caution">
    <text evidence="2">The sequence shown here is derived from an EMBL/GenBank/DDBJ whole genome shotgun (WGS) entry which is preliminary data.</text>
</comment>
<accession>A0A9D9DTX0</accession>
<dbReference type="Proteomes" id="UP000823612">
    <property type="component" value="Unassembled WGS sequence"/>
</dbReference>
<protein>
    <submittedName>
        <fullName evidence="2">Type I restriction enzyme HsdR N-terminal domain-containing protein</fullName>
    </submittedName>
</protein>
<feature type="domain" description="Type I restriction enzyme R protein N-terminal" evidence="1">
    <location>
        <begin position="26"/>
        <end position="124"/>
    </location>
</feature>
<organism evidence="2 3">
    <name type="scientific">Candidatus Pullibacteroides excrementavium</name>
    <dbReference type="NCBI Taxonomy" id="2840905"/>
    <lineage>
        <taxon>Bacteria</taxon>
        <taxon>Pseudomonadati</taxon>
        <taxon>Bacteroidota</taxon>
        <taxon>Bacteroidia</taxon>
        <taxon>Bacteroidales</taxon>
        <taxon>Candidatus Pullibacteroides</taxon>
    </lineage>
</organism>
<evidence type="ECO:0000313" key="2">
    <source>
        <dbReference type="EMBL" id="MBO8433571.1"/>
    </source>
</evidence>
<proteinExistence type="predicted"/>
<dbReference type="AlphaFoldDB" id="A0A9D9DTX0"/>
<sequence>MEQKGKAGRKAQVYDPVRKKYVALTPEERVRQFVIRFLHTECGVPWGHISVENPMQLYERNFRTDLQVRNRQGEAVMVIECKRPEIPLDEKVLEQAMRYNLGGHEKFVAVTNGMEFKCYAAGMQDGKRIWVEQDRFPNWSELTENRK</sequence>
<dbReference type="EMBL" id="JADIMZ010000151">
    <property type="protein sequence ID" value="MBO8433571.1"/>
    <property type="molecule type" value="Genomic_DNA"/>
</dbReference>
<evidence type="ECO:0000313" key="3">
    <source>
        <dbReference type="Proteomes" id="UP000823612"/>
    </source>
</evidence>
<reference evidence="2" key="1">
    <citation type="submission" date="2020-10" db="EMBL/GenBank/DDBJ databases">
        <authorList>
            <person name="Gilroy R."/>
        </authorList>
    </citation>
    <scope>NUCLEOTIDE SEQUENCE</scope>
    <source>
        <strain evidence="2">2889</strain>
    </source>
</reference>
<gene>
    <name evidence="2" type="ORF">IAB08_09830</name>
</gene>
<reference evidence="2" key="2">
    <citation type="journal article" date="2021" name="PeerJ">
        <title>Extensive microbial diversity within the chicken gut microbiome revealed by metagenomics and culture.</title>
        <authorList>
            <person name="Gilroy R."/>
            <person name="Ravi A."/>
            <person name="Getino M."/>
            <person name="Pursley I."/>
            <person name="Horton D.L."/>
            <person name="Alikhan N.F."/>
            <person name="Baker D."/>
            <person name="Gharbi K."/>
            <person name="Hall N."/>
            <person name="Watson M."/>
            <person name="Adriaenssens E.M."/>
            <person name="Foster-Nyarko E."/>
            <person name="Jarju S."/>
            <person name="Secka A."/>
            <person name="Antonio M."/>
            <person name="Oren A."/>
            <person name="Chaudhuri R.R."/>
            <person name="La Ragione R."/>
            <person name="Hildebrand F."/>
            <person name="Pallen M.J."/>
        </authorList>
    </citation>
    <scope>NUCLEOTIDE SEQUENCE</scope>
    <source>
        <strain evidence="2">2889</strain>
    </source>
</reference>